<gene>
    <name evidence="1" type="primary">phnJ</name>
    <name evidence="1" type="ORF">GCM10022261_08230</name>
</gene>
<name>A0ABP8EH45_9MICO</name>
<protein>
    <submittedName>
        <fullName evidence="1">Alpha-D-ribose 1-methylphosphonate 5-phosphate C-P-lyase PhnJ</fullName>
    </submittedName>
</protein>
<dbReference type="Pfam" id="PF06007">
    <property type="entry name" value="PhnJ"/>
    <property type="match status" value="1"/>
</dbReference>
<evidence type="ECO:0000313" key="1">
    <source>
        <dbReference type="EMBL" id="GAA4283292.1"/>
    </source>
</evidence>
<dbReference type="SFLD" id="SFLDF00379">
    <property type="entry name" value="Phosphonate_metabolism_(PhnJ)"/>
    <property type="match status" value="1"/>
</dbReference>
<accession>A0ABP8EH45</accession>
<reference evidence="2" key="1">
    <citation type="journal article" date="2019" name="Int. J. Syst. Evol. Microbiol.">
        <title>The Global Catalogue of Microorganisms (GCM) 10K type strain sequencing project: providing services to taxonomists for standard genome sequencing and annotation.</title>
        <authorList>
            <consortium name="The Broad Institute Genomics Platform"/>
            <consortium name="The Broad Institute Genome Sequencing Center for Infectious Disease"/>
            <person name="Wu L."/>
            <person name="Ma J."/>
        </authorList>
    </citation>
    <scope>NUCLEOTIDE SEQUENCE [LARGE SCALE GENOMIC DNA]</scope>
    <source>
        <strain evidence="2">JCM 17458</strain>
    </source>
</reference>
<dbReference type="SFLD" id="SFLDS00033">
    <property type="entry name" value="Radical_SAM_Phosphonate_Metabo"/>
    <property type="match status" value="1"/>
</dbReference>
<proteinExistence type="predicted"/>
<organism evidence="1 2">
    <name type="scientific">Brevibacterium daeguense</name>
    <dbReference type="NCBI Taxonomy" id="909936"/>
    <lineage>
        <taxon>Bacteria</taxon>
        <taxon>Bacillati</taxon>
        <taxon>Actinomycetota</taxon>
        <taxon>Actinomycetes</taxon>
        <taxon>Micrococcales</taxon>
        <taxon>Brevibacteriaceae</taxon>
        <taxon>Brevibacterium</taxon>
    </lineage>
</organism>
<evidence type="ECO:0000313" key="2">
    <source>
        <dbReference type="Proteomes" id="UP001501586"/>
    </source>
</evidence>
<sequence>MSDAPTVASLAAEHGQSEAYAYLDERTKRNVRRALLKALAIPGWQIPFDSREMPVARGWGSGGLQVTLSLVGPTDTVKVIDQGDDSSANASSMRSLISRTSGCAETTVTEEATIIQSRHRIPEIPLRGDQVLVLQVPHPEPLRRVVTNDAVALEHHAERDYTPAWLDLYDDEARHGAPRTGADYPVLVEGTTLMSPSPIPRYDVLRLGNRPHATLLGAGRRARVAALPPFTSVEPLVFDDRPLLAESAAEPCIRCGSIDSYRVQSGGRYQLAAEAGNGPWCCSDVDACRTRRNDP</sequence>
<dbReference type="SFLD" id="SFLDG01115">
    <property type="entry name" value="Phosphonate_metabolism_(PhnJ)"/>
    <property type="match status" value="1"/>
</dbReference>
<dbReference type="EMBL" id="BAABAZ010000004">
    <property type="protein sequence ID" value="GAA4283292.1"/>
    <property type="molecule type" value="Genomic_DNA"/>
</dbReference>
<comment type="caution">
    <text evidence="1">The sequence shown here is derived from an EMBL/GenBank/DDBJ whole genome shotgun (WGS) entry which is preliminary data.</text>
</comment>
<dbReference type="RefSeq" id="WP_236865554.1">
    <property type="nucleotide sequence ID" value="NZ_BAABAZ010000004.1"/>
</dbReference>
<keyword evidence="2" id="KW-1185">Reference proteome</keyword>
<dbReference type="InterPro" id="IPR010306">
    <property type="entry name" value="PhnJ"/>
</dbReference>
<dbReference type="Proteomes" id="UP001501586">
    <property type="component" value="Unassembled WGS sequence"/>
</dbReference>
<dbReference type="PIRSF" id="PIRSF011468">
    <property type="entry name" value="PhnJ"/>
    <property type="match status" value="1"/>
</dbReference>